<reference evidence="1 2" key="1">
    <citation type="journal article" date="2024" name="BMC Genomics">
        <title>De novo assembly and annotation of Popillia japonica's genome with initial clues to its potential as an invasive pest.</title>
        <authorList>
            <person name="Cucini C."/>
            <person name="Boschi S."/>
            <person name="Funari R."/>
            <person name="Cardaioli E."/>
            <person name="Iannotti N."/>
            <person name="Marturano G."/>
            <person name="Paoli F."/>
            <person name="Bruttini M."/>
            <person name="Carapelli A."/>
            <person name="Frati F."/>
            <person name="Nardi F."/>
        </authorList>
    </citation>
    <scope>NUCLEOTIDE SEQUENCE [LARGE SCALE GENOMIC DNA]</scope>
    <source>
        <strain evidence="1">DMR45628</strain>
    </source>
</reference>
<accession>A0AAW1MCP8</accession>
<name>A0AAW1MCP8_POPJA</name>
<sequence length="86" mass="10112">MAIIKGIEFYANQEEVLARLHDKKHRFFGRKPGFARRNTPSVQAVQNLFWTTTKDDNNNTAWDDCNNNIEDICWCSHIRDDNRNSV</sequence>
<proteinExistence type="predicted"/>
<gene>
    <name evidence="1" type="ORF">QE152_g7071</name>
</gene>
<evidence type="ECO:0000313" key="2">
    <source>
        <dbReference type="Proteomes" id="UP001458880"/>
    </source>
</evidence>
<evidence type="ECO:0000313" key="1">
    <source>
        <dbReference type="EMBL" id="KAK9745269.1"/>
    </source>
</evidence>
<comment type="caution">
    <text evidence="1">The sequence shown here is derived from an EMBL/GenBank/DDBJ whole genome shotgun (WGS) entry which is preliminary data.</text>
</comment>
<dbReference type="Proteomes" id="UP001458880">
    <property type="component" value="Unassembled WGS sequence"/>
</dbReference>
<dbReference type="AlphaFoldDB" id="A0AAW1MCP8"/>
<dbReference type="EMBL" id="JASPKY010000050">
    <property type="protein sequence ID" value="KAK9745269.1"/>
    <property type="molecule type" value="Genomic_DNA"/>
</dbReference>
<organism evidence="1 2">
    <name type="scientific">Popillia japonica</name>
    <name type="common">Japanese beetle</name>
    <dbReference type="NCBI Taxonomy" id="7064"/>
    <lineage>
        <taxon>Eukaryota</taxon>
        <taxon>Metazoa</taxon>
        <taxon>Ecdysozoa</taxon>
        <taxon>Arthropoda</taxon>
        <taxon>Hexapoda</taxon>
        <taxon>Insecta</taxon>
        <taxon>Pterygota</taxon>
        <taxon>Neoptera</taxon>
        <taxon>Endopterygota</taxon>
        <taxon>Coleoptera</taxon>
        <taxon>Polyphaga</taxon>
        <taxon>Scarabaeiformia</taxon>
        <taxon>Scarabaeidae</taxon>
        <taxon>Rutelinae</taxon>
        <taxon>Popillia</taxon>
    </lineage>
</organism>
<keyword evidence="2" id="KW-1185">Reference proteome</keyword>
<protein>
    <submittedName>
        <fullName evidence="1">Uncharacterized protein</fullName>
    </submittedName>
</protein>